<dbReference type="EMBL" id="JAFNEN010000135">
    <property type="protein sequence ID" value="KAG8192794.1"/>
    <property type="molecule type" value="Genomic_DNA"/>
</dbReference>
<name>A0AAV6V7Y4_9ARAC</name>
<dbReference type="SUPFAM" id="SSF81321">
    <property type="entry name" value="Family A G protein-coupled receptor-like"/>
    <property type="match status" value="1"/>
</dbReference>
<evidence type="ECO:0000256" key="1">
    <source>
        <dbReference type="SAM" id="MobiDB-lite"/>
    </source>
</evidence>
<gene>
    <name evidence="2" type="ORF">JTE90_019112</name>
</gene>
<reference evidence="2 3" key="1">
    <citation type="journal article" date="2022" name="Nat. Ecol. Evol.">
        <title>A masculinizing supergene underlies an exaggerated male reproductive morph in a spider.</title>
        <authorList>
            <person name="Hendrickx F."/>
            <person name="De Corte Z."/>
            <person name="Sonet G."/>
            <person name="Van Belleghem S.M."/>
            <person name="Kostlbacher S."/>
            <person name="Vangestel C."/>
        </authorList>
    </citation>
    <scope>NUCLEOTIDE SEQUENCE [LARGE SCALE GENOMIC DNA]</scope>
    <source>
        <strain evidence="2">W744_W776</strain>
    </source>
</reference>
<comment type="caution">
    <text evidence="2">The sequence shown here is derived from an EMBL/GenBank/DDBJ whole genome shotgun (WGS) entry which is preliminary data.</text>
</comment>
<protein>
    <submittedName>
        <fullName evidence="2">Uncharacterized protein</fullName>
    </submittedName>
</protein>
<evidence type="ECO:0000313" key="3">
    <source>
        <dbReference type="Proteomes" id="UP000827092"/>
    </source>
</evidence>
<accession>A0AAV6V7Y4</accession>
<dbReference type="Proteomes" id="UP000827092">
    <property type="component" value="Unassembled WGS sequence"/>
</dbReference>
<feature type="compositionally biased region" description="Basic and acidic residues" evidence="1">
    <location>
        <begin position="88"/>
        <end position="99"/>
    </location>
</feature>
<organism evidence="2 3">
    <name type="scientific">Oedothorax gibbosus</name>
    <dbReference type="NCBI Taxonomy" id="931172"/>
    <lineage>
        <taxon>Eukaryota</taxon>
        <taxon>Metazoa</taxon>
        <taxon>Ecdysozoa</taxon>
        <taxon>Arthropoda</taxon>
        <taxon>Chelicerata</taxon>
        <taxon>Arachnida</taxon>
        <taxon>Araneae</taxon>
        <taxon>Araneomorphae</taxon>
        <taxon>Entelegynae</taxon>
        <taxon>Araneoidea</taxon>
        <taxon>Linyphiidae</taxon>
        <taxon>Erigoninae</taxon>
        <taxon>Oedothorax</taxon>
    </lineage>
</organism>
<evidence type="ECO:0000313" key="2">
    <source>
        <dbReference type="EMBL" id="KAG8192794.1"/>
    </source>
</evidence>
<sequence>MNGDMDVLLGVFLPFGLLLGHINSAINPLLYCWVNKRFRKCVALTFRCGKTRDAIWDRRDVFQCQEYPMTVAASLRSSSLTWKKSLRKRESQSFHEQRRGHPSHSAQRE</sequence>
<dbReference type="Gene3D" id="1.20.1070.10">
    <property type="entry name" value="Rhodopsin 7-helix transmembrane proteins"/>
    <property type="match status" value="1"/>
</dbReference>
<proteinExistence type="predicted"/>
<feature type="region of interest" description="Disordered" evidence="1">
    <location>
        <begin position="88"/>
        <end position="109"/>
    </location>
</feature>
<keyword evidence="3" id="KW-1185">Reference proteome</keyword>
<dbReference type="AlphaFoldDB" id="A0AAV6V7Y4"/>